<feature type="region of interest" description="Disordered" evidence="1">
    <location>
        <begin position="108"/>
        <end position="147"/>
    </location>
</feature>
<gene>
    <name evidence="3" type="ORF">SLS62_005534</name>
</gene>
<name>A0AAN9USN2_9PEZI</name>
<accession>A0AAN9USN2</accession>
<evidence type="ECO:0000256" key="1">
    <source>
        <dbReference type="SAM" id="MobiDB-lite"/>
    </source>
</evidence>
<dbReference type="AlphaFoldDB" id="A0AAN9USN2"/>
<sequence>MTGTYVGIPYFLVAGALIASNGWLDVLLFATTRHTVIFDRPVDSDDTGIDTFAFMRTPHTRVYGNMVWVQGGANTTITAKDDALEERGGPRGRRRKGSTGWEMIGERIGWGANNPRKGRHHPYKGTSRDWVSDGPSSMSQESLRSRGYTTENGIQMDTVTTVVVEHGKSQSRSRAESTFSGEDSDKTVEPQARRSL</sequence>
<dbReference type="EMBL" id="JAKJXP020000037">
    <property type="protein sequence ID" value="KAK7752566.1"/>
    <property type="molecule type" value="Genomic_DNA"/>
</dbReference>
<protein>
    <submittedName>
        <fullName evidence="3">Uncharacterized protein</fullName>
    </submittedName>
</protein>
<feature type="region of interest" description="Disordered" evidence="1">
    <location>
        <begin position="164"/>
        <end position="196"/>
    </location>
</feature>
<keyword evidence="2" id="KW-1133">Transmembrane helix</keyword>
<organism evidence="3 4">
    <name type="scientific">Diatrype stigma</name>
    <dbReference type="NCBI Taxonomy" id="117547"/>
    <lineage>
        <taxon>Eukaryota</taxon>
        <taxon>Fungi</taxon>
        <taxon>Dikarya</taxon>
        <taxon>Ascomycota</taxon>
        <taxon>Pezizomycotina</taxon>
        <taxon>Sordariomycetes</taxon>
        <taxon>Xylariomycetidae</taxon>
        <taxon>Xylariales</taxon>
        <taxon>Diatrypaceae</taxon>
        <taxon>Diatrype</taxon>
    </lineage>
</organism>
<feature type="transmembrane region" description="Helical" evidence="2">
    <location>
        <begin position="6"/>
        <end position="30"/>
    </location>
</feature>
<keyword evidence="2" id="KW-0812">Transmembrane</keyword>
<keyword evidence="4" id="KW-1185">Reference proteome</keyword>
<feature type="compositionally biased region" description="Polar residues" evidence="1">
    <location>
        <begin position="170"/>
        <end position="181"/>
    </location>
</feature>
<reference evidence="3 4" key="1">
    <citation type="submission" date="2024-02" db="EMBL/GenBank/DDBJ databases">
        <title>De novo assembly and annotation of 12 fungi associated with fruit tree decline syndrome in Ontario, Canada.</title>
        <authorList>
            <person name="Sulman M."/>
            <person name="Ellouze W."/>
            <person name="Ilyukhin E."/>
        </authorList>
    </citation>
    <scope>NUCLEOTIDE SEQUENCE [LARGE SCALE GENOMIC DNA]</scope>
    <source>
        <strain evidence="3 4">M11/M66-122</strain>
    </source>
</reference>
<evidence type="ECO:0000256" key="2">
    <source>
        <dbReference type="SAM" id="Phobius"/>
    </source>
</evidence>
<proteinExistence type="predicted"/>
<comment type="caution">
    <text evidence="3">The sequence shown here is derived from an EMBL/GenBank/DDBJ whole genome shotgun (WGS) entry which is preliminary data.</text>
</comment>
<feature type="compositionally biased region" description="Polar residues" evidence="1">
    <location>
        <begin position="134"/>
        <end position="147"/>
    </location>
</feature>
<evidence type="ECO:0000313" key="4">
    <source>
        <dbReference type="Proteomes" id="UP001320420"/>
    </source>
</evidence>
<evidence type="ECO:0000313" key="3">
    <source>
        <dbReference type="EMBL" id="KAK7752566.1"/>
    </source>
</evidence>
<feature type="compositionally biased region" description="Basic and acidic residues" evidence="1">
    <location>
        <begin position="183"/>
        <end position="196"/>
    </location>
</feature>
<keyword evidence="2" id="KW-0472">Membrane</keyword>
<dbReference type="Proteomes" id="UP001320420">
    <property type="component" value="Unassembled WGS sequence"/>
</dbReference>